<dbReference type="EMBL" id="JADKFW010000004">
    <property type="protein sequence ID" value="MBK9717315.1"/>
    <property type="molecule type" value="Genomic_DNA"/>
</dbReference>
<evidence type="ECO:0000259" key="1">
    <source>
        <dbReference type="PROSITE" id="PS50093"/>
    </source>
</evidence>
<gene>
    <name evidence="2" type="ORF">IPO85_07360</name>
</gene>
<dbReference type="InterPro" id="IPR013783">
    <property type="entry name" value="Ig-like_fold"/>
</dbReference>
<dbReference type="InterPro" id="IPR022409">
    <property type="entry name" value="PKD/Chitinase_dom"/>
</dbReference>
<dbReference type="Gene3D" id="2.60.40.10">
    <property type="entry name" value="Immunoglobulins"/>
    <property type="match status" value="7"/>
</dbReference>
<dbReference type="SUPFAM" id="SSF49299">
    <property type="entry name" value="PKD domain"/>
    <property type="match status" value="7"/>
</dbReference>
<dbReference type="InterPro" id="IPR035986">
    <property type="entry name" value="PKD_dom_sf"/>
</dbReference>
<dbReference type="InterPro" id="IPR000601">
    <property type="entry name" value="PKD_dom"/>
</dbReference>
<protein>
    <submittedName>
        <fullName evidence="2">PKD domain-containing protein</fullName>
    </submittedName>
</protein>
<dbReference type="SUPFAM" id="SSF55486">
    <property type="entry name" value="Metalloproteases ('zincins'), catalytic domain"/>
    <property type="match status" value="1"/>
</dbReference>
<dbReference type="Pfam" id="PF13582">
    <property type="entry name" value="Reprolysin_3"/>
    <property type="match status" value="1"/>
</dbReference>
<dbReference type="PANTHER" id="PTHR36842">
    <property type="entry name" value="PROTEIN TOLB HOMOLOG"/>
    <property type="match status" value="1"/>
</dbReference>
<accession>A0A9D7S7G0</accession>
<name>A0A9D7S7G0_9BACT</name>
<proteinExistence type="predicted"/>
<dbReference type="PANTHER" id="PTHR36842:SF1">
    <property type="entry name" value="PROTEIN TOLB"/>
    <property type="match status" value="1"/>
</dbReference>
<dbReference type="PROSITE" id="PS50093">
    <property type="entry name" value="PKD"/>
    <property type="match status" value="5"/>
</dbReference>
<dbReference type="Pfam" id="PF18911">
    <property type="entry name" value="PKD_4"/>
    <property type="match status" value="3"/>
</dbReference>
<feature type="domain" description="PKD" evidence="1">
    <location>
        <begin position="344"/>
        <end position="398"/>
    </location>
</feature>
<dbReference type="Pfam" id="PF00801">
    <property type="entry name" value="PKD"/>
    <property type="match status" value="1"/>
</dbReference>
<feature type="domain" description="PKD" evidence="1">
    <location>
        <begin position="663"/>
        <end position="711"/>
    </location>
</feature>
<organism evidence="2 3">
    <name type="scientific">Candidatus Defluviibacterium haderslevense</name>
    <dbReference type="NCBI Taxonomy" id="2981993"/>
    <lineage>
        <taxon>Bacteria</taxon>
        <taxon>Pseudomonadati</taxon>
        <taxon>Bacteroidota</taxon>
        <taxon>Saprospiria</taxon>
        <taxon>Saprospirales</taxon>
        <taxon>Saprospiraceae</taxon>
        <taxon>Candidatus Defluviibacterium</taxon>
    </lineage>
</organism>
<feature type="domain" description="PKD" evidence="1">
    <location>
        <begin position="251"/>
        <end position="303"/>
    </location>
</feature>
<evidence type="ECO:0000313" key="3">
    <source>
        <dbReference type="Proteomes" id="UP000808349"/>
    </source>
</evidence>
<dbReference type="InterPro" id="IPR024079">
    <property type="entry name" value="MetalloPept_cat_dom_sf"/>
</dbReference>
<reference evidence="2 3" key="1">
    <citation type="submission" date="2020-10" db="EMBL/GenBank/DDBJ databases">
        <title>Connecting structure to function with the recovery of over 1000 high-quality activated sludge metagenome-assembled genomes encoding full-length rRNA genes using long-read sequencing.</title>
        <authorList>
            <person name="Singleton C.M."/>
            <person name="Petriglieri F."/>
            <person name="Kristensen J.M."/>
            <person name="Kirkegaard R.H."/>
            <person name="Michaelsen T.Y."/>
            <person name="Andersen M.H."/>
            <person name="Karst S.M."/>
            <person name="Dueholm M.S."/>
            <person name="Nielsen P.H."/>
            <person name="Albertsen M."/>
        </authorList>
    </citation>
    <scope>NUCLEOTIDE SEQUENCE [LARGE SCALE GENOMIC DNA]</scope>
    <source>
        <strain evidence="2">Ribe_18-Q3-R11-54_BAT3C.373</strain>
    </source>
</reference>
<sequence>MYKESDVKVNGNIKCGSNELKDKTPILKENDIQNRGTCVAFDVALANDFTVFTFRGDVPKTEAWCTGVLANVQTNYDNEFTVGIELNVSTIFIATSSASDPWNGINDIQVHLNQHATWANSGGYGGASYGLATAWTRKYQSGTIGYAYIGTVCGNLRYNVCSDLNAASTSRNLQAHEMGHNFSANHDAGGSPYIMAPTISGSNIWSAISITAISAHAQSRGCAGGCSTGSNPPIANFKATPTTLCVPAMSQVQFMDLSSGNPISWLWSFPGGTPSNSTLQHPLITYSNHGKFEVTLQVTNSGGINAITFLEYIDVEEKPKPSWQHTILNRELTIFPNTSQYADTYLWKFGDGGTSTDAEPKHTYANDGAYDLSLEVTNRCGTVKKTIRIFIVTKNSANFIGDVLRGCATHKVKYTNQSSTNSTSYLWEFPGGNPSSSTLKDPPVISYPNKGNFDVLLIASNSKYKDTLLRKKYIIADTIPIALFTFTPPIGPLVDFASLSINEIAYFWNFGDGQTSTEKNPSHQYKSAGIYSVTLQTSNTCGISRDTQQIEIKKILSADFKVSKSLGCVPFEVNFENLSTNALSLEWKFLGGSPNTSTDINPKVYYSTSGEYDVELIIINGSDRDSIIKTHYIEVRSQPIPDFNYNVSGLQVFFTNTSLLANTYEWDFGDQSAISHEVSPKHEYQSEGIFQVKLKITNDCGTQELTKEVIVFYIPKVDFKVSTTTVCQSDEVQFYDASSKDVNSFEWQIEGATPDISTLINPIVVFKKTGTYSVKLAVKNSNGSSFVIKQNYINVVSPIYCPERPNKKKKLLNTDR</sequence>
<dbReference type="Gene3D" id="3.40.390.10">
    <property type="entry name" value="Collagenase (Catalytic Domain)"/>
    <property type="match status" value="1"/>
</dbReference>
<dbReference type="AlphaFoldDB" id="A0A9D7S7G0"/>
<dbReference type="GO" id="GO:0008237">
    <property type="term" value="F:metallopeptidase activity"/>
    <property type="evidence" value="ECO:0007669"/>
    <property type="project" value="InterPro"/>
</dbReference>
<feature type="domain" description="PKD" evidence="1">
    <location>
        <begin position="502"/>
        <end position="542"/>
    </location>
</feature>
<evidence type="ECO:0000313" key="2">
    <source>
        <dbReference type="EMBL" id="MBK9717315.1"/>
    </source>
</evidence>
<dbReference type="CDD" id="cd00146">
    <property type="entry name" value="PKD"/>
    <property type="match status" value="5"/>
</dbReference>
<dbReference type="Proteomes" id="UP000808349">
    <property type="component" value="Unassembled WGS sequence"/>
</dbReference>
<dbReference type="SMART" id="SM00089">
    <property type="entry name" value="PKD"/>
    <property type="match status" value="7"/>
</dbReference>
<comment type="caution">
    <text evidence="2">The sequence shown here is derived from an EMBL/GenBank/DDBJ whole genome shotgun (WGS) entry which is preliminary data.</text>
</comment>
<feature type="domain" description="PKD" evidence="1">
    <location>
        <begin position="395"/>
        <end position="462"/>
    </location>
</feature>